<dbReference type="EMBL" id="BQNB010013268">
    <property type="protein sequence ID" value="GJT13901.1"/>
    <property type="molecule type" value="Genomic_DNA"/>
</dbReference>
<reference evidence="2" key="1">
    <citation type="journal article" date="2022" name="Int. J. Mol. Sci.">
        <title>Draft Genome of Tanacetum Coccineum: Genomic Comparison of Closely Related Tanacetum-Family Plants.</title>
        <authorList>
            <person name="Yamashiro T."/>
            <person name="Shiraishi A."/>
            <person name="Nakayama K."/>
            <person name="Satake H."/>
        </authorList>
    </citation>
    <scope>NUCLEOTIDE SEQUENCE</scope>
</reference>
<feature type="compositionally biased region" description="Polar residues" evidence="1">
    <location>
        <begin position="181"/>
        <end position="212"/>
    </location>
</feature>
<proteinExistence type="predicted"/>
<sequence length="287" mass="32021">MNHNGTSVNTKLSKPLTLGTKLYLVTLFPKSKVIPKVVEKNDLSKSVTSHLTTKKIIEKFTKVLAPSLLKIESEPMNAYFKNNRVVHRDYLKVTKEHVATLHELLEEARALKPLDEHIGHASKFAERIQELLVYVSISCPFTQSGNDKWAPATSHKKNNNPYVDASRMKQAIKTITKEHAVNQNTQNTENTMLPSTGRVSYTNASRSKPKSNTKNDRIPQPSSRSMKNKVEAHHKKFKSSANKNNHVSDCNANVKNIALSKSSDTICLSCNKCLFSANHDACVASIS</sequence>
<evidence type="ECO:0000313" key="2">
    <source>
        <dbReference type="EMBL" id="GJT13901.1"/>
    </source>
</evidence>
<organism evidence="2 3">
    <name type="scientific">Tanacetum coccineum</name>
    <dbReference type="NCBI Taxonomy" id="301880"/>
    <lineage>
        <taxon>Eukaryota</taxon>
        <taxon>Viridiplantae</taxon>
        <taxon>Streptophyta</taxon>
        <taxon>Embryophyta</taxon>
        <taxon>Tracheophyta</taxon>
        <taxon>Spermatophyta</taxon>
        <taxon>Magnoliopsida</taxon>
        <taxon>eudicotyledons</taxon>
        <taxon>Gunneridae</taxon>
        <taxon>Pentapetalae</taxon>
        <taxon>asterids</taxon>
        <taxon>campanulids</taxon>
        <taxon>Asterales</taxon>
        <taxon>Asteraceae</taxon>
        <taxon>Asteroideae</taxon>
        <taxon>Anthemideae</taxon>
        <taxon>Anthemidinae</taxon>
        <taxon>Tanacetum</taxon>
    </lineage>
</organism>
<keyword evidence="3" id="KW-1185">Reference proteome</keyword>
<feature type="region of interest" description="Disordered" evidence="1">
    <location>
        <begin position="179"/>
        <end position="248"/>
    </location>
</feature>
<gene>
    <name evidence="2" type="ORF">Tco_0860943</name>
</gene>
<name>A0ABQ5BGV8_9ASTR</name>
<dbReference type="Proteomes" id="UP001151760">
    <property type="component" value="Unassembled WGS sequence"/>
</dbReference>
<protein>
    <submittedName>
        <fullName evidence="2">Uncharacterized protein</fullName>
    </submittedName>
</protein>
<evidence type="ECO:0000313" key="3">
    <source>
        <dbReference type="Proteomes" id="UP001151760"/>
    </source>
</evidence>
<comment type="caution">
    <text evidence="2">The sequence shown here is derived from an EMBL/GenBank/DDBJ whole genome shotgun (WGS) entry which is preliminary data.</text>
</comment>
<evidence type="ECO:0000256" key="1">
    <source>
        <dbReference type="SAM" id="MobiDB-lite"/>
    </source>
</evidence>
<reference evidence="2" key="2">
    <citation type="submission" date="2022-01" db="EMBL/GenBank/DDBJ databases">
        <authorList>
            <person name="Yamashiro T."/>
            <person name="Shiraishi A."/>
            <person name="Satake H."/>
            <person name="Nakayama K."/>
        </authorList>
    </citation>
    <scope>NUCLEOTIDE SEQUENCE</scope>
</reference>
<feature type="compositionally biased region" description="Polar residues" evidence="1">
    <location>
        <begin position="239"/>
        <end position="248"/>
    </location>
</feature>
<accession>A0ABQ5BGV8</accession>